<keyword evidence="4" id="KW-1185">Reference proteome</keyword>
<reference evidence="3" key="1">
    <citation type="submission" date="2023-10" db="EMBL/GenBank/DDBJ databases">
        <authorList>
            <person name="Chen Y."/>
            <person name="Shah S."/>
            <person name="Dougan E. K."/>
            <person name="Thang M."/>
            <person name="Chan C."/>
        </authorList>
    </citation>
    <scope>NUCLEOTIDE SEQUENCE [LARGE SCALE GENOMIC DNA]</scope>
</reference>
<feature type="domain" description="Fibronectin type-III" evidence="2">
    <location>
        <begin position="232"/>
        <end position="325"/>
    </location>
</feature>
<dbReference type="Proteomes" id="UP001189429">
    <property type="component" value="Unassembled WGS sequence"/>
</dbReference>
<evidence type="ECO:0000313" key="4">
    <source>
        <dbReference type="Proteomes" id="UP001189429"/>
    </source>
</evidence>
<protein>
    <recommendedName>
        <fullName evidence="2">Fibronectin type-III domain-containing protein</fullName>
    </recommendedName>
</protein>
<dbReference type="SMART" id="SM00060">
    <property type="entry name" value="FN3"/>
    <property type="match status" value="1"/>
</dbReference>
<evidence type="ECO:0000259" key="2">
    <source>
        <dbReference type="SMART" id="SM00060"/>
    </source>
</evidence>
<accession>A0ABN9VA88</accession>
<dbReference type="Gene3D" id="2.60.40.10">
    <property type="entry name" value="Immunoglobulins"/>
    <property type="match status" value="1"/>
</dbReference>
<name>A0ABN9VA88_9DINO</name>
<feature type="region of interest" description="Disordered" evidence="1">
    <location>
        <begin position="131"/>
        <end position="181"/>
    </location>
</feature>
<sequence length="362" mass="38405">MCEAGSRSPRQDYSFTVLPVSIGGDSLCSPFFVEIAAPVAPTQLRKALPDAPPQLPEAPATALARPPPRLSSEAAFLWNWVCQQRQHLPEAVSSARAWSPEATHAAPAGPPEPSSEALGLWRWLDQRGPSSLEVLSGEPARPPRASSVRPGELRGAPARPPEARQLFGEGAGPRLAPPSAEAVAEQPVAELAPGAERLAAAERAREADLRAAGRPPEGGCALKAELRAAARPPEVQALQVKRCHATSVELEWIVPEQEVGCFHVSVYRRDSAARDGAEARRLELVRVEVARRGEPLARQRLAVGGLTPGTSYMLEVVSSKADRTSVAVRVDACTCGPLDAPGSAGRGPAKILWTKTPLLQVT</sequence>
<proteinExistence type="predicted"/>
<gene>
    <name evidence="3" type="ORF">PCOR1329_LOCUS55472</name>
</gene>
<dbReference type="InterPro" id="IPR013783">
    <property type="entry name" value="Ig-like_fold"/>
</dbReference>
<dbReference type="SUPFAM" id="SSF49265">
    <property type="entry name" value="Fibronectin type III"/>
    <property type="match status" value="1"/>
</dbReference>
<organism evidence="3 4">
    <name type="scientific">Prorocentrum cordatum</name>
    <dbReference type="NCBI Taxonomy" id="2364126"/>
    <lineage>
        <taxon>Eukaryota</taxon>
        <taxon>Sar</taxon>
        <taxon>Alveolata</taxon>
        <taxon>Dinophyceae</taxon>
        <taxon>Prorocentrales</taxon>
        <taxon>Prorocentraceae</taxon>
        <taxon>Prorocentrum</taxon>
    </lineage>
</organism>
<comment type="caution">
    <text evidence="3">The sequence shown here is derived from an EMBL/GenBank/DDBJ whole genome shotgun (WGS) entry which is preliminary data.</text>
</comment>
<dbReference type="EMBL" id="CAUYUJ010016804">
    <property type="protein sequence ID" value="CAK0868964.1"/>
    <property type="molecule type" value="Genomic_DNA"/>
</dbReference>
<dbReference type="InterPro" id="IPR003961">
    <property type="entry name" value="FN3_dom"/>
</dbReference>
<dbReference type="InterPro" id="IPR036116">
    <property type="entry name" value="FN3_sf"/>
</dbReference>
<evidence type="ECO:0000256" key="1">
    <source>
        <dbReference type="SAM" id="MobiDB-lite"/>
    </source>
</evidence>
<evidence type="ECO:0000313" key="3">
    <source>
        <dbReference type="EMBL" id="CAK0868964.1"/>
    </source>
</evidence>